<dbReference type="RefSeq" id="WP_196044553.1">
    <property type="nucleotide sequence ID" value="NZ_JBDKDV010000018.1"/>
</dbReference>
<dbReference type="InterPro" id="IPR029062">
    <property type="entry name" value="Class_I_gatase-like"/>
</dbReference>
<dbReference type="Pfam" id="PF06283">
    <property type="entry name" value="ThuA"/>
    <property type="match status" value="1"/>
</dbReference>
<name>A0ABV3MGS8_9ENTE</name>
<dbReference type="Gene3D" id="3.40.50.880">
    <property type="match status" value="1"/>
</dbReference>
<comment type="caution">
    <text evidence="2">The sequence shown here is derived from an EMBL/GenBank/DDBJ whole genome shotgun (WGS) entry which is preliminary data.</text>
</comment>
<evidence type="ECO:0000313" key="2">
    <source>
        <dbReference type="EMBL" id="MEW3467655.1"/>
    </source>
</evidence>
<dbReference type="PANTHER" id="PTHR40469:SF2">
    <property type="entry name" value="GALACTOSE-BINDING DOMAIN-LIKE SUPERFAMILY PROTEIN"/>
    <property type="match status" value="1"/>
</dbReference>
<feature type="domain" description="ThuA-like" evidence="1">
    <location>
        <begin position="4"/>
        <end position="215"/>
    </location>
</feature>
<organism evidence="2 3">
    <name type="scientific">Enterococcus entomosocium</name>
    <dbReference type="NCBI Taxonomy" id="3034352"/>
    <lineage>
        <taxon>Bacteria</taxon>
        <taxon>Bacillati</taxon>
        <taxon>Bacillota</taxon>
        <taxon>Bacilli</taxon>
        <taxon>Lactobacillales</taxon>
        <taxon>Enterococcaceae</taxon>
        <taxon>Enterococcus</taxon>
    </lineage>
</organism>
<dbReference type="Proteomes" id="UP001554047">
    <property type="component" value="Unassembled WGS sequence"/>
</dbReference>
<sequence>MKQALIIYGGWEGHAPKETSQFYQTLLESEGYQVTLASDFEPLYHKEELKRLDLLIMNWTRGELPDEPLQNVTQAVAEGLGLAGVHGGFASAFQASKGWLFLTGGCFLAHPGGLETTYSIDLTTNHYITANTQSIPQLTTEQYYCLVDPAVTVLATSTFAAKDHPNAANQEVILPMMWIKKWGKGRVFFQSVGHSLKELKEPTIQTWTKRGFLWATRNTLADPLKNSQYSESSEKRMRK</sequence>
<reference evidence="2 3" key="1">
    <citation type="submission" date="2024-05" db="EMBL/GenBank/DDBJ databases">
        <title>Human gut microbiome strain richness.</title>
        <authorList>
            <person name="Chen-Liaw A."/>
        </authorList>
    </citation>
    <scope>NUCLEOTIDE SEQUENCE [LARGE SCALE GENOMIC DNA]</scope>
    <source>
        <strain evidence="2 3">J1100102st1_G3_J1100102_180507</strain>
    </source>
</reference>
<protein>
    <submittedName>
        <fullName evidence="2">ThuA domain-containing protein</fullName>
    </submittedName>
</protein>
<evidence type="ECO:0000259" key="1">
    <source>
        <dbReference type="Pfam" id="PF06283"/>
    </source>
</evidence>
<evidence type="ECO:0000313" key="3">
    <source>
        <dbReference type="Proteomes" id="UP001554047"/>
    </source>
</evidence>
<keyword evidence="3" id="KW-1185">Reference proteome</keyword>
<proteinExistence type="predicted"/>
<dbReference type="PANTHER" id="PTHR40469">
    <property type="entry name" value="SECRETED GLYCOSYL HYDROLASE"/>
    <property type="match status" value="1"/>
</dbReference>
<accession>A0ABV3MGS8</accession>
<dbReference type="SUPFAM" id="SSF52317">
    <property type="entry name" value="Class I glutamine amidotransferase-like"/>
    <property type="match status" value="1"/>
</dbReference>
<gene>
    <name evidence="2" type="ORF">AB1I55_16285</name>
</gene>
<dbReference type="EMBL" id="JBFDTB010000039">
    <property type="protein sequence ID" value="MEW3467655.1"/>
    <property type="molecule type" value="Genomic_DNA"/>
</dbReference>
<dbReference type="InterPro" id="IPR029010">
    <property type="entry name" value="ThuA-like"/>
</dbReference>